<accession>A0A8J7AL89</accession>
<feature type="domain" description="Aspartyl/asparaginy/proline hydroxylase" evidence="4">
    <location>
        <begin position="54"/>
        <end position="210"/>
    </location>
</feature>
<dbReference type="Proteomes" id="UP000636505">
    <property type="component" value="Unassembled WGS sequence"/>
</dbReference>
<evidence type="ECO:0000256" key="2">
    <source>
        <dbReference type="ARBA" id="ARBA00022964"/>
    </source>
</evidence>
<dbReference type="InterPro" id="IPR007803">
    <property type="entry name" value="Asp/Arg/Pro-Hydrxlase"/>
</dbReference>
<reference evidence="5" key="1">
    <citation type="submission" date="2020-10" db="EMBL/GenBank/DDBJ databases">
        <authorList>
            <person name="Castelo-Branco R."/>
            <person name="Eusebio N."/>
            <person name="Adriana R."/>
            <person name="Vieira A."/>
            <person name="Brugerolle De Fraissinette N."/>
            <person name="Rezende De Castro R."/>
            <person name="Schneider M.P."/>
            <person name="Vasconcelos V."/>
            <person name="Leao P.N."/>
        </authorList>
    </citation>
    <scope>NUCLEOTIDE SEQUENCE</scope>
    <source>
        <strain evidence="5">LEGE 07310</strain>
    </source>
</reference>
<organism evidence="5 6">
    <name type="scientific">Vasconcelosia minhoensis LEGE 07310</name>
    <dbReference type="NCBI Taxonomy" id="915328"/>
    <lineage>
        <taxon>Bacteria</taxon>
        <taxon>Bacillati</taxon>
        <taxon>Cyanobacteriota</taxon>
        <taxon>Cyanophyceae</taxon>
        <taxon>Nodosilineales</taxon>
        <taxon>Cymatolegaceae</taxon>
        <taxon>Vasconcelosia</taxon>
        <taxon>Vasconcelosia minhoensis</taxon>
    </lineage>
</organism>
<evidence type="ECO:0000313" key="6">
    <source>
        <dbReference type="Proteomes" id="UP000636505"/>
    </source>
</evidence>
<evidence type="ECO:0000256" key="3">
    <source>
        <dbReference type="ARBA" id="ARBA00023002"/>
    </source>
</evidence>
<name>A0A8J7AL89_9CYAN</name>
<protein>
    <submittedName>
        <fullName evidence="5">Aspartyl/asparaginyl beta-hydroxylase domain-containing protein</fullName>
    </submittedName>
</protein>
<dbReference type="Gene3D" id="2.60.120.330">
    <property type="entry name" value="B-lactam Antibiotic, Isopenicillin N Synthase, Chain"/>
    <property type="match status" value="1"/>
</dbReference>
<keyword evidence="2" id="KW-0223">Dioxygenase</keyword>
<dbReference type="SUPFAM" id="SSF51197">
    <property type="entry name" value="Clavaminate synthase-like"/>
    <property type="match status" value="1"/>
</dbReference>
<proteinExistence type="inferred from homology"/>
<dbReference type="GO" id="GO:0051213">
    <property type="term" value="F:dioxygenase activity"/>
    <property type="evidence" value="ECO:0007669"/>
    <property type="project" value="UniProtKB-KW"/>
</dbReference>
<keyword evidence="6" id="KW-1185">Reference proteome</keyword>
<dbReference type="InterPro" id="IPR051821">
    <property type="entry name" value="Asp/Asn_beta-hydroxylase"/>
</dbReference>
<dbReference type="PANTHER" id="PTHR46332:SF5">
    <property type="entry name" value="ASPARTATE BETA-HYDROXYLASE DOMAIN CONTAINING 2"/>
    <property type="match status" value="1"/>
</dbReference>
<evidence type="ECO:0000256" key="1">
    <source>
        <dbReference type="ARBA" id="ARBA00007730"/>
    </source>
</evidence>
<comment type="caution">
    <text evidence="5">The sequence shown here is derived from an EMBL/GenBank/DDBJ whole genome shotgun (WGS) entry which is preliminary data.</text>
</comment>
<dbReference type="GO" id="GO:0016020">
    <property type="term" value="C:membrane"/>
    <property type="evidence" value="ECO:0007669"/>
    <property type="project" value="TreeGrafter"/>
</dbReference>
<dbReference type="EMBL" id="JADEXG010000004">
    <property type="protein sequence ID" value="MBE9076216.1"/>
    <property type="molecule type" value="Genomic_DNA"/>
</dbReference>
<sequence length="257" mass="29671">MQTFIQPQSAATPLHPVFDSNAYRKLEAWLGKSSAVGNRPFFELEQFPWAKDLEANWTVIRQELEQVLQQVNALPSFQDIMPRQQRISPDSGWKTYYFCAFGFIAERNCEACPKTWELIRHIPGLKVAFFSILAPGKHIPEHRGKHKGLIRYHLGLKVPEPNTACRLRVGEETVHWQEGKSIIFDDTYYHEAWNDTDGYRVVLFLDIARPFNFPLSLINALVSRLLILSPLANQTKANHRHWEEQFTRQPSAESGLS</sequence>
<dbReference type="AlphaFoldDB" id="A0A8J7AL89"/>
<gene>
    <name evidence="5" type="ORF">IQ241_02710</name>
</gene>
<dbReference type="InterPro" id="IPR027443">
    <property type="entry name" value="IPNS-like_sf"/>
</dbReference>
<evidence type="ECO:0000313" key="5">
    <source>
        <dbReference type="EMBL" id="MBE9076216.1"/>
    </source>
</evidence>
<dbReference type="RefSeq" id="WP_193904881.1">
    <property type="nucleotide sequence ID" value="NZ_JADEXG010000004.1"/>
</dbReference>
<dbReference type="PANTHER" id="PTHR46332">
    <property type="entry name" value="ASPARTATE BETA-HYDROXYLASE DOMAIN-CONTAINING PROTEIN 2"/>
    <property type="match status" value="1"/>
</dbReference>
<keyword evidence="3" id="KW-0560">Oxidoreductase</keyword>
<dbReference type="Pfam" id="PF05118">
    <property type="entry name" value="Asp_Arg_Hydrox"/>
    <property type="match status" value="1"/>
</dbReference>
<evidence type="ECO:0000259" key="4">
    <source>
        <dbReference type="Pfam" id="PF05118"/>
    </source>
</evidence>
<comment type="similarity">
    <text evidence="1">Belongs to the aspartyl/asparaginyl beta-hydroxylase family.</text>
</comment>